<accession>A0A5C3QD16</accession>
<sequence>MSTPSATNAPLVWVITGTSTGLGRHLALAALSRGDKVIATTRARSLHKLDDLKECKGAAESLYTMELDVTASLETLKKKAEEAVGVWGRVDVVVNNAGYVDIGCLEERTPEETLAQYQTNVFGPLNVSRAFLPHMRPRKSGTVVFIGSLSGWITSPGGALYASTKHAIRSLSESLNAEISPLGLRSICFDFGTFKTDILKAGNRVTYEPRIEDYKPIGTYTEELMIAYEGNQPGDPAKGVQVMIDVVKGEGVAEGKTPPAVVTLGKDIYLTTEHYCRETLKRIEEWKDVSCTTDF</sequence>
<dbReference type="Proteomes" id="UP000305067">
    <property type="component" value="Unassembled WGS sequence"/>
</dbReference>
<reference evidence="4 5" key="1">
    <citation type="journal article" date="2019" name="Nat. Ecol. Evol.">
        <title>Megaphylogeny resolves global patterns of mushroom evolution.</title>
        <authorList>
            <person name="Varga T."/>
            <person name="Krizsan K."/>
            <person name="Foldi C."/>
            <person name="Dima B."/>
            <person name="Sanchez-Garcia M."/>
            <person name="Sanchez-Ramirez S."/>
            <person name="Szollosi G.J."/>
            <person name="Szarkandi J.G."/>
            <person name="Papp V."/>
            <person name="Albert L."/>
            <person name="Andreopoulos W."/>
            <person name="Angelini C."/>
            <person name="Antonin V."/>
            <person name="Barry K.W."/>
            <person name="Bougher N.L."/>
            <person name="Buchanan P."/>
            <person name="Buyck B."/>
            <person name="Bense V."/>
            <person name="Catcheside P."/>
            <person name="Chovatia M."/>
            <person name="Cooper J."/>
            <person name="Damon W."/>
            <person name="Desjardin D."/>
            <person name="Finy P."/>
            <person name="Geml J."/>
            <person name="Haridas S."/>
            <person name="Hughes K."/>
            <person name="Justo A."/>
            <person name="Karasinski D."/>
            <person name="Kautmanova I."/>
            <person name="Kiss B."/>
            <person name="Kocsube S."/>
            <person name="Kotiranta H."/>
            <person name="LaButti K.M."/>
            <person name="Lechner B.E."/>
            <person name="Liimatainen K."/>
            <person name="Lipzen A."/>
            <person name="Lukacs Z."/>
            <person name="Mihaltcheva S."/>
            <person name="Morgado L.N."/>
            <person name="Niskanen T."/>
            <person name="Noordeloos M.E."/>
            <person name="Ohm R.A."/>
            <person name="Ortiz-Santana B."/>
            <person name="Ovrebo C."/>
            <person name="Racz N."/>
            <person name="Riley R."/>
            <person name="Savchenko A."/>
            <person name="Shiryaev A."/>
            <person name="Soop K."/>
            <person name="Spirin V."/>
            <person name="Szebenyi C."/>
            <person name="Tomsovsky M."/>
            <person name="Tulloss R.E."/>
            <person name="Uehling J."/>
            <person name="Grigoriev I.V."/>
            <person name="Vagvolgyi C."/>
            <person name="Papp T."/>
            <person name="Martin F.M."/>
            <person name="Miettinen O."/>
            <person name="Hibbett D.S."/>
            <person name="Nagy L.G."/>
        </authorList>
    </citation>
    <scope>NUCLEOTIDE SEQUENCE [LARGE SCALE GENOMIC DNA]</scope>
    <source>
        <strain evidence="4 5">CBS 309.79</strain>
    </source>
</reference>
<protein>
    <recommendedName>
        <fullName evidence="6">NAD(P)-binding protein</fullName>
    </recommendedName>
</protein>
<dbReference type="PANTHER" id="PTHR43976:SF16">
    <property type="entry name" value="SHORT-CHAIN DEHYDROGENASE_REDUCTASE FAMILY PROTEIN"/>
    <property type="match status" value="1"/>
</dbReference>
<comment type="similarity">
    <text evidence="1 3">Belongs to the short-chain dehydrogenases/reductases (SDR) family.</text>
</comment>
<keyword evidence="2" id="KW-0560">Oxidoreductase</keyword>
<dbReference type="InterPro" id="IPR036291">
    <property type="entry name" value="NAD(P)-bd_dom_sf"/>
</dbReference>
<dbReference type="OrthoDB" id="1274115at2759"/>
<dbReference type="InterPro" id="IPR002347">
    <property type="entry name" value="SDR_fam"/>
</dbReference>
<dbReference type="STRING" id="1884261.A0A5C3QD16"/>
<evidence type="ECO:0000256" key="3">
    <source>
        <dbReference type="RuleBase" id="RU000363"/>
    </source>
</evidence>
<dbReference type="AlphaFoldDB" id="A0A5C3QD16"/>
<gene>
    <name evidence="4" type="ORF">BDV98DRAFT_597728</name>
</gene>
<dbReference type="PRINTS" id="PR00080">
    <property type="entry name" value="SDRFAMILY"/>
</dbReference>
<dbReference type="PANTHER" id="PTHR43976">
    <property type="entry name" value="SHORT CHAIN DEHYDROGENASE"/>
    <property type="match status" value="1"/>
</dbReference>
<dbReference type="InterPro" id="IPR051911">
    <property type="entry name" value="SDR_oxidoreductase"/>
</dbReference>
<keyword evidence="5" id="KW-1185">Reference proteome</keyword>
<dbReference type="PRINTS" id="PR00081">
    <property type="entry name" value="GDHRDH"/>
</dbReference>
<evidence type="ECO:0008006" key="6">
    <source>
        <dbReference type="Google" id="ProtNLM"/>
    </source>
</evidence>
<organism evidence="4 5">
    <name type="scientific">Pterulicium gracile</name>
    <dbReference type="NCBI Taxonomy" id="1884261"/>
    <lineage>
        <taxon>Eukaryota</taxon>
        <taxon>Fungi</taxon>
        <taxon>Dikarya</taxon>
        <taxon>Basidiomycota</taxon>
        <taxon>Agaricomycotina</taxon>
        <taxon>Agaricomycetes</taxon>
        <taxon>Agaricomycetidae</taxon>
        <taxon>Agaricales</taxon>
        <taxon>Pleurotineae</taxon>
        <taxon>Pterulaceae</taxon>
        <taxon>Pterulicium</taxon>
    </lineage>
</organism>
<dbReference type="Gene3D" id="3.40.50.720">
    <property type="entry name" value="NAD(P)-binding Rossmann-like Domain"/>
    <property type="match status" value="1"/>
</dbReference>
<proteinExistence type="inferred from homology"/>
<dbReference type="EMBL" id="ML178862">
    <property type="protein sequence ID" value="TFK96353.1"/>
    <property type="molecule type" value="Genomic_DNA"/>
</dbReference>
<evidence type="ECO:0000313" key="4">
    <source>
        <dbReference type="EMBL" id="TFK96353.1"/>
    </source>
</evidence>
<name>A0A5C3QD16_9AGAR</name>
<dbReference type="GO" id="GO:0016491">
    <property type="term" value="F:oxidoreductase activity"/>
    <property type="evidence" value="ECO:0007669"/>
    <property type="project" value="UniProtKB-KW"/>
</dbReference>
<dbReference type="CDD" id="cd05374">
    <property type="entry name" value="17beta-HSD-like_SDR_c"/>
    <property type="match status" value="1"/>
</dbReference>
<dbReference type="Pfam" id="PF00106">
    <property type="entry name" value="adh_short"/>
    <property type="match status" value="1"/>
</dbReference>
<evidence type="ECO:0000313" key="5">
    <source>
        <dbReference type="Proteomes" id="UP000305067"/>
    </source>
</evidence>
<evidence type="ECO:0000256" key="1">
    <source>
        <dbReference type="ARBA" id="ARBA00006484"/>
    </source>
</evidence>
<dbReference type="SUPFAM" id="SSF51735">
    <property type="entry name" value="NAD(P)-binding Rossmann-fold domains"/>
    <property type="match status" value="1"/>
</dbReference>
<evidence type="ECO:0000256" key="2">
    <source>
        <dbReference type="ARBA" id="ARBA00023002"/>
    </source>
</evidence>